<organism evidence="1 2">
    <name type="scientific">Panagrolaimus sp. JU765</name>
    <dbReference type="NCBI Taxonomy" id="591449"/>
    <lineage>
        <taxon>Eukaryota</taxon>
        <taxon>Metazoa</taxon>
        <taxon>Ecdysozoa</taxon>
        <taxon>Nematoda</taxon>
        <taxon>Chromadorea</taxon>
        <taxon>Rhabditida</taxon>
        <taxon>Tylenchina</taxon>
        <taxon>Panagrolaimomorpha</taxon>
        <taxon>Panagrolaimoidea</taxon>
        <taxon>Panagrolaimidae</taxon>
        <taxon>Panagrolaimus</taxon>
    </lineage>
</organism>
<protein>
    <submittedName>
        <fullName evidence="2">Uncharacterized protein</fullName>
    </submittedName>
</protein>
<proteinExistence type="predicted"/>
<dbReference type="WBParaSite" id="JU765_v2.g13654.t1">
    <property type="protein sequence ID" value="JU765_v2.g13654.t1"/>
    <property type="gene ID" value="JU765_v2.g13654"/>
</dbReference>
<name>A0AC34Q866_9BILA</name>
<accession>A0AC34Q866</accession>
<dbReference type="Proteomes" id="UP000887576">
    <property type="component" value="Unplaced"/>
</dbReference>
<sequence>MTECPLCNIPKLPKQVSFNQSKSQCDPPIDKPNVVIFEAGKFMSVNPLLAEPETLSDDLGKLNINSSEEIKGHEVGTNKILQNPLTDKQHAMCIDLISNKLFNPMVKDNDFSEKLLNLIYVLADMNKKIDGKIYFNLKK</sequence>
<evidence type="ECO:0000313" key="1">
    <source>
        <dbReference type="Proteomes" id="UP000887576"/>
    </source>
</evidence>
<evidence type="ECO:0000313" key="2">
    <source>
        <dbReference type="WBParaSite" id="JU765_v2.g13654.t1"/>
    </source>
</evidence>
<reference evidence="2" key="1">
    <citation type="submission" date="2022-11" db="UniProtKB">
        <authorList>
            <consortium name="WormBaseParasite"/>
        </authorList>
    </citation>
    <scope>IDENTIFICATION</scope>
</reference>